<dbReference type="InterPro" id="IPR015720">
    <property type="entry name" value="Emp24-like"/>
</dbReference>
<dbReference type="AlphaFoldDB" id="A0A5A7PY03"/>
<protein>
    <submittedName>
        <fullName evidence="11">Transmembrane emp24 domain-containing protein p24 delta 3</fullName>
    </submittedName>
</protein>
<evidence type="ECO:0000259" key="10">
    <source>
        <dbReference type="PROSITE" id="PS50866"/>
    </source>
</evidence>
<evidence type="ECO:0000256" key="8">
    <source>
        <dbReference type="SAM" id="MobiDB-lite"/>
    </source>
</evidence>
<feature type="transmembrane region" description="Helical" evidence="9">
    <location>
        <begin position="75"/>
        <end position="94"/>
    </location>
</feature>
<gene>
    <name evidence="11" type="ORF">STAS_14175</name>
</gene>
<dbReference type="SMART" id="SM01190">
    <property type="entry name" value="EMP24_GP25L"/>
    <property type="match status" value="1"/>
</dbReference>
<accession>A0A5A7PY03</accession>
<evidence type="ECO:0000256" key="3">
    <source>
        <dbReference type="ARBA" id="ARBA00022692"/>
    </source>
</evidence>
<feature type="transmembrane region" description="Helical" evidence="9">
    <location>
        <begin position="228"/>
        <end position="250"/>
    </location>
</feature>
<comment type="similarity">
    <text evidence="2 7">Belongs to the EMP24/GP25L family.</text>
</comment>
<feature type="region of interest" description="Disordered" evidence="8">
    <location>
        <begin position="1"/>
        <end position="20"/>
    </location>
</feature>
<feature type="non-terminal residue" evidence="11">
    <location>
        <position position="1"/>
    </location>
</feature>
<feature type="domain" description="GOLD" evidence="10">
    <location>
        <begin position="101"/>
        <end position="194"/>
    </location>
</feature>
<evidence type="ECO:0000313" key="11">
    <source>
        <dbReference type="EMBL" id="GER37749.1"/>
    </source>
</evidence>
<evidence type="ECO:0000256" key="9">
    <source>
        <dbReference type="SAM" id="Phobius"/>
    </source>
</evidence>
<comment type="subcellular location">
    <subcellularLocation>
        <location evidence="1 7">Membrane</location>
        <topology evidence="1 7">Single-pass type I membrane protein</topology>
    </subcellularLocation>
</comment>
<evidence type="ECO:0000256" key="7">
    <source>
        <dbReference type="RuleBase" id="RU003827"/>
    </source>
</evidence>
<dbReference type="PROSITE" id="PS50866">
    <property type="entry name" value="GOLD"/>
    <property type="match status" value="1"/>
</dbReference>
<keyword evidence="6 9" id="KW-0472">Membrane</keyword>
<proteinExistence type="inferred from homology"/>
<organism evidence="11 12">
    <name type="scientific">Striga asiatica</name>
    <name type="common">Asiatic witchweed</name>
    <name type="synonym">Buchnera asiatica</name>
    <dbReference type="NCBI Taxonomy" id="4170"/>
    <lineage>
        <taxon>Eukaryota</taxon>
        <taxon>Viridiplantae</taxon>
        <taxon>Streptophyta</taxon>
        <taxon>Embryophyta</taxon>
        <taxon>Tracheophyta</taxon>
        <taxon>Spermatophyta</taxon>
        <taxon>Magnoliopsida</taxon>
        <taxon>eudicotyledons</taxon>
        <taxon>Gunneridae</taxon>
        <taxon>Pentapetalae</taxon>
        <taxon>asterids</taxon>
        <taxon>lamiids</taxon>
        <taxon>Lamiales</taxon>
        <taxon>Orobanchaceae</taxon>
        <taxon>Buchnereae</taxon>
        <taxon>Striga</taxon>
    </lineage>
</organism>
<keyword evidence="12" id="KW-1185">Reference proteome</keyword>
<dbReference type="GO" id="GO:0016020">
    <property type="term" value="C:membrane"/>
    <property type="evidence" value="ECO:0007669"/>
    <property type="project" value="UniProtKB-SubCell"/>
</dbReference>
<keyword evidence="5 9" id="KW-1133">Transmembrane helix</keyword>
<keyword evidence="3 7" id="KW-0812">Transmembrane</keyword>
<evidence type="ECO:0000256" key="6">
    <source>
        <dbReference type="ARBA" id="ARBA00023136"/>
    </source>
</evidence>
<reference evidence="12" key="1">
    <citation type="journal article" date="2019" name="Curr. Biol.">
        <title>Genome Sequence of Striga asiatica Provides Insight into the Evolution of Plant Parasitism.</title>
        <authorList>
            <person name="Yoshida S."/>
            <person name="Kim S."/>
            <person name="Wafula E.K."/>
            <person name="Tanskanen J."/>
            <person name="Kim Y.M."/>
            <person name="Honaas L."/>
            <person name="Yang Z."/>
            <person name="Spallek T."/>
            <person name="Conn C.E."/>
            <person name="Ichihashi Y."/>
            <person name="Cheong K."/>
            <person name="Cui S."/>
            <person name="Der J.P."/>
            <person name="Gundlach H."/>
            <person name="Jiao Y."/>
            <person name="Hori C."/>
            <person name="Ishida J.K."/>
            <person name="Kasahara H."/>
            <person name="Kiba T."/>
            <person name="Kim M.S."/>
            <person name="Koo N."/>
            <person name="Laohavisit A."/>
            <person name="Lee Y.H."/>
            <person name="Lumba S."/>
            <person name="McCourt P."/>
            <person name="Mortimer J.C."/>
            <person name="Mutuku J.M."/>
            <person name="Nomura T."/>
            <person name="Sasaki-Sekimoto Y."/>
            <person name="Seto Y."/>
            <person name="Wang Y."/>
            <person name="Wakatake T."/>
            <person name="Sakakibara H."/>
            <person name="Demura T."/>
            <person name="Yamaguchi S."/>
            <person name="Yoneyama K."/>
            <person name="Manabe R.I."/>
            <person name="Nelson D.C."/>
            <person name="Schulman A.H."/>
            <person name="Timko M.P."/>
            <person name="dePamphilis C.W."/>
            <person name="Choi D."/>
            <person name="Shirasu K."/>
        </authorList>
    </citation>
    <scope>NUCLEOTIDE SEQUENCE [LARGE SCALE GENOMIC DNA]</scope>
    <source>
        <strain evidence="12">cv. UVA1</strain>
    </source>
</reference>
<comment type="caution">
    <text evidence="11">The sequence shown here is derived from an EMBL/GenBank/DDBJ whole genome shotgun (WGS) entry which is preliminary data.</text>
</comment>
<dbReference type="Proteomes" id="UP000325081">
    <property type="component" value="Unassembled WGS sequence"/>
</dbReference>
<dbReference type="OrthoDB" id="759142at2759"/>
<evidence type="ECO:0000313" key="12">
    <source>
        <dbReference type="Proteomes" id="UP000325081"/>
    </source>
</evidence>
<dbReference type="PANTHER" id="PTHR22811">
    <property type="entry name" value="TRANSMEMBRANE EMP24 DOMAIN-CONTAINING PROTEIN"/>
    <property type="match status" value="1"/>
</dbReference>
<dbReference type="Pfam" id="PF01105">
    <property type="entry name" value="EMP24_GP25L"/>
    <property type="match status" value="2"/>
</dbReference>
<evidence type="ECO:0000256" key="5">
    <source>
        <dbReference type="ARBA" id="ARBA00022989"/>
    </source>
</evidence>
<evidence type="ECO:0000256" key="2">
    <source>
        <dbReference type="ARBA" id="ARBA00007104"/>
    </source>
</evidence>
<name>A0A5A7PY03_STRAF</name>
<sequence length="260" mass="29552">EPRLRGAGKFTSKPHSHHSTRVVLTPTTQTTPQLKESIISHHRQRLVKFPRLIIRFIYERESACVEIEFMDARRFWAVLLVAAAVVPAALGVWLDLPSTGTKCVSEELHNNVVVLGDYYAFIGEDYDVNNTVNPSITVKVTSPYGNDLYHQEKVSHGQFAFTTTEMGNYEACFSLDNDHHGKRVTVGIEWKTGIAAKDWDSVAKKEKIEASFVEAEMREVSEKTNARVAWYSLVSLALCIVVSITQIFYLRRYFLKKKLI</sequence>
<dbReference type="EMBL" id="BKCP01005405">
    <property type="protein sequence ID" value="GER37749.1"/>
    <property type="molecule type" value="Genomic_DNA"/>
</dbReference>
<evidence type="ECO:0000256" key="1">
    <source>
        <dbReference type="ARBA" id="ARBA00004479"/>
    </source>
</evidence>
<dbReference type="InterPro" id="IPR009038">
    <property type="entry name" value="GOLD_dom"/>
</dbReference>
<evidence type="ECO:0000256" key="4">
    <source>
        <dbReference type="ARBA" id="ARBA00022729"/>
    </source>
</evidence>
<keyword evidence="4" id="KW-0732">Signal</keyword>